<reference evidence="2" key="1">
    <citation type="submission" date="2018-10" db="EMBL/GenBank/DDBJ databases">
        <title>Hidden diversity of soil giant viruses.</title>
        <authorList>
            <person name="Schulz F."/>
            <person name="Alteio L."/>
            <person name="Goudeau D."/>
            <person name="Ryan E.M."/>
            <person name="Malmstrom R.R."/>
            <person name="Blanchard J."/>
            <person name="Woyke T."/>
        </authorList>
    </citation>
    <scope>NUCLEOTIDE SEQUENCE</scope>
    <source>
        <strain evidence="2">HAV1</strain>
    </source>
</reference>
<protein>
    <submittedName>
        <fullName evidence="2">Uncharacterized protein</fullName>
    </submittedName>
</protein>
<organism evidence="2">
    <name type="scientific">Harvfovirus sp</name>
    <dbReference type="NCBI Taxonomy" id="2487768"/>
    <lineage>
        <taxon>Viruses</taxon>
        <taxon>Varidnaviria</taxon>
        <taxon>Bamfordvirae</taxon>
        <taxon>Nucleocytoviricota</taxon>
        <taxon>Megaviricetes</taxon>
        <taxon>Imitervirales</taxon>
        <taxon>Mimiviridae</taxon>
        <taxon>Klosneuvirinae</taxon>
    </lineage>
</organism>
<proteinExistence type="predicted"/>
<dbReference type="EMBL" id="MK072250">
    <property type="protein sequence ID" value="AYV80860.1"/>
    <property type="molecule type" value="Genomic_DNA"/>
</dbReference>
<gene>
    <name evidence="2" type="ORF">Harvfovirus8_21</name>
</gene>
<feature type="region of interest" description="Disordered" evidence="1">
    <location>
        <begin position="1"/>
        <end position="29"/>
    </location>
</feature>
<name>A0A3G5A146_9VIRU</name>
<accession>A0A3G5A146</accession>
<evidence type="ECO:0000313" key="2">
    <source>
        <dbReference type="EMBL" id="AYV80860.1"/>
    </source>
</evidence>
<evidence type="ECO:0000256" key="1">
    <source>
        <dbReference type="SAM" id="MobiDB-lite"/>
    </source>
</evidence>
<sequence>MVYHHDMAKKPIAKDGRIRGNLEGKRVDG</sequence>